<keyword evidence="2" id="KW-1185">Reference proteome</keyword>
<evidence type="ECO:0000313" key="1">
    <source>
        <dbReference type="EMBL" id="CAG8466722.1"/>
    </source>
</evidence>
<evidence type="ECO:0000313" key="2">
    <source>
        <dbReference type="Proteomes" id="UP000789366"/>
    </source>
</evidence>
<proteinExistence type="predicted"/>
<comment type="caution">
    <text evidence="1">The sequence shown here is derived from an EMBL/GenBank/DDBJ whole genome shotgun (WGS) entry which is preliminary data.</text>
</comment>
<sequence>MVMNLNNSSWLTSLTKIINANYTHICTSRLPEFEFEIIGFQDTDSWLNPILEMIRQASDVSAMPMP</sequence>
<gene>
    <name evidence="1" type="ORF">SPELUC_LOCUS1506</name>
</gene>
<reference evidence="1" key="1">
    <citation type="submission" date="2021-06" db="EMBL/GenBank/DDBJ databases">
        <authorList>
            <person name="Kallberg Y."/>
            <person name="Tangrot J."/>
            <person name="Rosling A."/>
        </authorList>
    </citation>
    <scope>NUCLEOTIDE SEQUENCE</scope>
    <source>
        <strain evidence="1">28 12/20/2015</strain>
    </source>
</reference>
<organism evidence="1 2">
    <name type="scientific">Cetraspora pellucida</name>
    <dbReference type="NCBI Taxonomy" id="1433469"/>
    <lineage>
        <taxon>Eukaryota</taxon>
        <taxon>Fungi</taxon>
        <taxon>Fungi incertae sedis</taxon>
        <taxon>Mucoromycota</taxon>
        <taxon>Glomeromycotina</taxon>
        <taxon>Glomeromycetes</taxon>
        <taxon>Diversisporales</taxon>
        <taxon>Gigasporaceae</taxon>
        <taxon>Cetraspora</taxon>
    </lineage>
</organism>
<dbReference type="EMBL" id="CAJVPW010000821">
    <property type="protein sequence ID" value="CAG8466722.1"/>
    <property type="molecule type" value="Genomic_DNA"/>
</dbReference>
<name>A0ACA9KF32_9GLOM</name>
<dbReference type="Proteomes" id="UP000789366">
    <property type="component" value="Unassembled WGS sequence"/>
</dbReference>
<protein>
    <submittedName>
        <fullName evidence="1">6570_t:CDS:1</fullName>
    </submittedName>
</protein>
<accession>A0ACA9KF32</accession>